<feature type="compositionally biased region" description="Basic residues" evidence="1">
    <location>
        <begin position="109"/>
        <end position="123"/>
    </location>
</feature>
<feature type="compositionally biased region" description="Basic and acidic residues" evidence="1">
    <location>
        <begin position="32"/>
        <end position="45"/>
    </location>
</feature>
<reference evidence="2" key="1">
    <citation type="submission" date="2022-01" db="EMBL/GenBank/DDBJ databases">
        <authorList>
            <person name="Braso-Vives M."/>
        </authorList>
    </citation>
    <scope>NUCLEOTIDE SEQUENCE</scope>
</reference>
<evidence type="ECO:0000256" key="1">
    <source>
        <dbReference type="SAM" id="MobiDB-lite"/>
    </source>
</evidence>
<feature type="compositionally biased region" description="Basic and acidic residues" evidence="1">
    <location>
        <begin position="524"/>
        <end position="535"/>
    </location>
</feature>
<feature type="compositionally biased region" description="Basic and acidic residues" evidence="1">
    <location>
        <begin position="387"/>
        <end position="401"/>
    </location>
</feature>
<organism evidence="2 3">
    <name type="scientific">Branchiostoma lanceolatum</name>
    <name type="common">Common lancelet</name>
    <name type="synonym">Amphioxus lanceolatum</name>
    <dbReference type="NCBI Taxonomy" id="7740"/>
    <lineage>
        <taxon>Eukaryota</taxon>
        <taxon>Metazoa</taxon>
        <taxon>Chordata</taxon>
        <taxon>Cephalochordata</taxon>
        <taxon>Leptocardii</taxon>
        <taxon>Amphioxiformes</taxon>
        <taxon>Branchiostomatidae</taxon>
        <taxon>Branchiostoma</taxon>
    </lineage>
</organism>
<name>A0A8J9ZY39_BRALA</name>
<dbReference type="EMBL" id="OV696689">
    <property type="protein sequence ID" value="CAH1264108.1"/>
    <property type="molecule type" value="Genomic_DNA"/>
</dbReference>
<feature type="compositionally biased region" description="Low complexity" evidence="1">
    <location>
        <begin position="124"/>
        <end position="134"/>
    </location>
</feature>
<feature type="region of interest" description="Disordered" evidence="1">
    <location>
        <begin position="433"/>
        <end position="462"/>
    </location>
</feature>
<gene>
    <name evidence="2" type="primary">Hypp2890</name>
    <name evidence="2" type="ORF">BLAG_LOCUS18599</name>
</gene>
<feature type="region of interest" description="Disordered" evidence="1">
    <location>
        <begin position="21"/>
        <end position="154"/>
    </location>
</feature>
<evidence type="ECO:0000313" key="3">
    <source>
        <dbReference type="Proteomes" id="UP000838412"/>
    </source>
</evidence>
<dbReference type="AlphaFoldDB" id="A0A8J9ZY39"/>
<keyword evidence="3" id="KW-1185">Reference proteome</keyword>
<dbReference type="Proteomes" id="UP000838412">
    <property type="component" value="Chromosome 4"/>
</dbReference>
<accession>A0A8J9ZY39</accession>
<feature type="region of interest" description="Disordered" evidence="1">
    <location>
        <begin position="373"/>
        <end position="401"/>
    </location>
</feature>
<protein>
    <submittedName>
        <fullName evidence="2">Hypp2890 protein</fullName>
    </submittedName>
</protein>
<feature type="compositionally biased region" description="Basic and acidic residues" evidence="1">
    <location>
        <begin position="545"/>
        <end position="555"/>
    </location>
</feature>
<feature type="compositionally biased region" description="Basic and acidic residues" evidence="1">
    <location>
        <begin position="494"/>
        <end position="508"/>
    </location>
</feature>
<evidence type="ECO:0000313" key="2">
    <source>
        <dbReference type="EMBL" id="CAH1264108.1"/>
    </source>
</evidence>
<feature type="region of interest" description="Disordered" evidence="1">
    <location>
        <begin position="485"/>
        <end position="555"/>
    </location>
</feature>
<sequence>MRVEGQQTVYSAQWAEDTAMSAKGLTKQSHSFHGEEREQNEEKIGSGRCLSQAEEHAGTFLTPEPAYRKNAVTMPTLNTNHTGRRRDPSRRLFCDADSEGSSDDERCPIRSRQRHKKQHKASSRRTSSPSPTAPHGVLKKRRLASSPHPTGITGVSVLHVNHAGTSMDEPAANEKSSTAVAQLIMAAELCGYALVMTASGAAVVKASGTSRNIESTPLYSPVALTPVLCGYALDMTPVLCGYTLDMMPVLCGYTLEMTPVLCGYALDMTPVLCGYALDMTPVLCGYALDMTPVLCGYTLDMMPVLCGYTLEMTPVLCGYALDMTPVLCGYALDMTPVLCGYTLEMTPVLCGYTLHTTPVRCGYPQAMTASGASRLPAVKTSPATSDDDGKQPEMRCHGDAVGDKRLTSRLSTLTSRPTPLEVLQKIRTSKMVVPEASTVTGTETSKRQHSVWSSDSESESSDDESCWCLECFKCRIMGTDVPHEDKFAVTQPGGDHKKTPSSSEHGRDSVGSSASPKLFNGNDSSRHGDKRTDSSKRKRCSSDSGSDRCKGIKLS</sequence>
<feature type="compositionally biased region" description="Basic and acidic residues" evidence="1">
    <location>
        <begin position="85"/>
        <end position="94"/>
    </location>
</feature>
<proteinExistence type="predicted"/>